<sequence length="211" mass="23534">MEGCVSTCDREPPHALVACPPILDQTNDRSEQRTTSVHLVRPRTLGTDRLDCSCRSDKEERDGGEGVSLERHASGSNYISPASCAGVELAEAYDLDLATFPSSCCYRQPALSWRQILQGHRVLLQRFRSRGHLSLSAWDLAGYVKPNTNNSKPILGSKLPPSIKKAEIHTSPEDLTEFIADCTWSPLMANYKTHIHTHLVTSYRWFRAVAI</sequence>
<comment type="caution">
    <text evidence="1">The sequence shown here is derived from an EMBL/GenBank/DDBJ whole genome shotgun (WGS) entry which is preliminary data.</text>
</comment>
<proteinExistence type="predicted"/>
<keyword evidence="2" id="KW-1185">Reference proteome</keyword>
<dbReference type="Proteomes" id="UP001232148">
    <property type="component" value="Unassembled WGS sequence"/>
</dbReference>
<dbReference type="EMBL" id="MU842816">
    <property type="protein sequence ID" value="KAK2034232.1"/>
    <property type="molecule type" value="Genomic_DNA"/>
</dbReference>
<evidence type="ECO:0000313" key="2">
    <source>
        <dbReference type="Proteomes" id="UP001232148"/>
    </source>
</evidence>
<name>A0AAD9HTH3_9PEZI</name>
<protein>
    <submittedName>
        <fullName evidence="1">Uncharacterized protein</fullName>
    </submittedName>
</protein>
<evidence type="ECO:0000313" key="1">
    <source>
        <dbReference type="EMBL" id="KAK2034232.1"/>
    </source>
</evidence>
<accession>A0AAD9HTH3</accession>
<reference evidence="1" key="1">
    <citation type="submission" date="2021-06" db="EMBL/GenBank/DDBJ databases">
        <title>Comparative genomics, transcriptomics and evolutionary studies reveal genomic signatures of adaptation to plant cell wall in hemibiotrophic fungi.</title>
        <authorList>
            <consortium name="DOE Joint Genome Institute"/>
            <person name="Baroncelli R."/>
            <person name="Diaz J.F."/>
            <person name="Benocci T."/>
            <person name="Peng M."/>
            <person name="Battaglia E."/>
            <person name="Haridas S."/>
            <person name="Andreopoulos W."/>
            <person name="Labutti K."/>
            <person name="Pangilinan J."/>
            <person name="Floch G.L."/>
            <person name="Makela M.R."/>
            <person name="Henrissat B."/>
            <person name="Grigoriev I.V."/>
            <person name="Crouch J.A."/>
            <person name="De Vries R.P."/>
            <person name="Sukno S.A."/>
            <person name="Thon M.R."/>
        </authorList>
    </citation>
    <scope>NUCLEOTIDE SEQUENCE</scope>
    <source>
        <strain evidence="1">MAFF235873</strain>
    </source>
</reference>
<dbReference type="AlphaFoldDB" id="A0AAD9HTH3"/>
<organism evidence="1 2">
    <name type="scientific">Colletotrichum zoysiae</name>
    <dbReference type="NCBI Taxonomy" id="1216348"/>
    <lineage>
        <taxon>Eukaryota</taxon>
        <taxon>Fungi</taxon>
        <taxon>Dikarya</taxon>
        <taxon>Ascomycota</taxon>
        <taxon>Pezizomycotina</taxon>
        <taxon>Sordariomycetes</taxon>
        <taxon>Hypocreomycetidae</taxon>
        <taxon>Glomerellales</taxon>
        <taxon>Glomerellaceae</taxon>
        <taxon>Colletotrichum</taxon>
        <taxon>Colletotrichum graminicola species complex</taxon>
    </lineage>
</organism>
<gene>
    <name evidence="1" type="ORF">LX32DRAFT_444656</name>
</gene>